<organism evidence="2">
    <name type="scientific">Blastocystis hominis</name>
    <dbReference type="NCBI Taxonomy" id="12968"/>
    <lineage>
        <taxon>Eukaryota</taxon>
        <taxon>Sar</taxon>
        <taxon>Stramenopiles</taxon>
        <taxon>Bigyra</taxon>
        <taxon>Opalozoa</taxon>
        <taxon>Opalinata</taxon>
        <taxon>Blastocystidae</taxon>
        <taxon>Blastocystis</taxon>
    </lineage>
</organism>
<dbReference type="InParanoid" id="D8M3Y1"/>
<name>D8M3Y1_BLAHO</name>
<dbReference type="PANTHER" id="PTHR11054">
    <property type="entry name" value="6-PHOSPHOGLUCONOLACTONASE"/>
    <property type="match status" value="1"/>
</dbReference>
<feature type="domain" description="Glucosamine/galactosamine-6-phosphate isomerase" evidence="1">
    <location>
        <begin position="8"/>
        <end position="111"/>
    </location>
</feature>
<gene>
    <name evidence="2" type="ORF">GSBLH_T00006479001</name>
</gene>
<dbReference type="PANTHER" id="PTHR11054:SF0">
    <property type="entry name" value="6-PHOSPHOGLUCONOLACTONASE"/>
    <property type="match status" value="1"/>
</dbReference>
<evidence type="ECO:0000313" key="3">
    <source>
        <dbReference type="Proteomes" id="UP000008312"/>
    </source>
</evidence>
<dbReference type="GO" id="GO:0005975">
    <property type="term" value="P:carbohydrate metabolic process"/>
    <property type="evidence" value="ECO:0007669"/>
    <property type="project" value="InterPro"/>
</dbReference>
<evidence type="ECO:0000313" key="2">
    <source>
        <dbReference type="EMBL" id="CBK22604.2"/>
    </source>
</evidence>
<dbReference type="InterPro" id="IPR039104">
    <property type="entry name" value="6PGL"/>
</dbReference>
<dbReference type="RefSeq" id="XP_012896652.1">
    <property type="nucleotide sequence ID" value="XM_013041198.1"/>
</dbReference>
<dbReference type="Pfam" id="PF01182">
    <property type="entry name" value="Glucosamine_iso"/>
    <property type="match status" value="1"/>
</dbReference>
<dbReference type="InterPro" id="IPR006148">
    <property type="entry name" value="Glc/Gal-6P_isomerase"/>
</dbReference>
<proteinExistence type="predicted"/>
<sequence>MVESIIKSKEILYKQVAPFVKEIVSNNEQKGRHTTIAVSGSSQPLLLSKLLTDGSISWKNVEFYFADERCVPYDHPDSNYYAWSKAFEDAHIPQNNIHKANSGATPEESAEL</sequence>
<accession>D8M3Y1</accession>
<dbReference type="GeneID" id="24922603"/>
<dbReference type="InterPro" id="IPR037171">
    <property type="entry name" value="NagB/RpiA_transferase-like"/>
</dbReference>
<dbReference type="Proteomes" id="UP000008312">
    <property type="component" value="Unassembled WGS sequence"/>
</dbReference>
<dbReference type="OrthoDB" id="432544at2759"/>
<protein>
    <recommendedName>
        <fullName evidence="1">Glucosamine/galactosamine-6-phosphate isomerase domain-containing protein</fullName>
    </recommendedName>
</protein>
<dbReference type="EMBL" id="FN668650">
    <property type="protein sequence ID" value="CBK22604.2"/>
    <property type="molecule type" value="Genomic_DNA"/>
</dbReference>
<dbReference type="Gene3D" id="3.40.50.1360">
    <property type="match status" value="1"/>
</dbReference>
<keyword evidence="3" id="KW-1185">Reference proteome</keyword>
<evidence type="ECO:0000259" key="1">
    <source>
        <dbReference type="Pfam" id="PF01182"/>
    </source>
</evidence>
<reference evidence="2" key="1">
    <citation type="submission" date="2010-02" db="EMBL/GenBank/DDBJ databases">
        <title>Sequencing and annotation of the Blastocystis hominis genome.</title>
        <authorList>
            <person name="Wincker P."/>
        </authorList>
    </citation>
    <scope>NUCLEOTIDE SEQUENCE</scope>
    <source>
        <strain evidence="2">Singapore isolate B</strain>
    </source>
</reference>
<dbReference type="SUPFAM" id="SSF100950">
    <property type="entry name" value="NagB/RpiA/CoA transferase-like"/>
    <property type="match status" value="1"/>
</dbReference>
<dbReference type="AlphaFoldDB" id="D8M3Y1"/>